<keyword evidence="6 8" id="KW-1133">Transmembrane helix</keyword>
<feature type="transmembrane region" description="Helical" evidence="8">
    <location>
        <begin position="294"/>
        <end position="319"/>
    </location>
</feature>
<evidence type="ECO:0000256" key="1">
    <source>
        <dbReference type="ARBA" id="ARBA00004429"/>
    </source>
</evidence>
<accession>A0A1B2DYK1</accession>
<keyword evidence="5 8" id="KW-0812">Transmembrane</keyword>
<feature type="transmembrane region" description="Helical" evidence="8">
    <location>
        <begin position="472"/>
        <end position="499"/>
    </location>
</feature>
<dbReference type="AlphaFoldDB" id="A0A1B2DYK1"/>
<dbReference type="PROSITE" id="PS50928">
    <property type="entry name" value="ABC_TM1"/>
    <property type="match status" value="2"/>
</dbReference>
<keyword evidence="7 8" id="KW-0472">Membrane</keyword>
<keyword evidence="4" id="KW-0997">Cell inner membrane</keyword>
<gene>
    <name evidence="10" type="ORF">BBD41_09305</name>
</gene>
<dbReference type="PANTHER" id="PTHR43357:SF3">
    <property type="entry name" value="FE(3+)-TRANSPORT SYSTEM PERMEASE PROTEIN FBPB 2"/>
    <property type="match status" value="1"/>
</dbReference>
<dbReference type="PANTHER" id="PTHR43357">
    <property type="entry name" value="INNER MEMBRANE ABC TRANSPORTER PERMEASE PROTEIN YDCV"/>
    <property type="match status" value="1"/>
</dbReference>
<keyword evidence="3" id="KW-1003">Cell membrane</keyword>
<dbReference type="GO" id="GO:0055085">
    <property type="term" value="P:transmembrane transport"/>
    <property type="evidence" value="ECO:0007669"/>
    <property type="project" value="InterPro"/>
</dbReference>
<protein>
    <submittedName>
        <fullName evidence="10">Iron ABC transporter permease</fullName>
    </submittedName>
</protein>
<dbReference type="InterPro" id="IPR000515">
    <property type="entry name" value="MetI-like"/>
</dbReference>
<dbReference type="EMBL" id="CP016809">
    <property type="protein sequence ID" value="ANY72771.1"/>
    <property type="molecule type" value="Genomic_DNA"/>
</dbReference>
<feature type="transmembrane region" description="Helical" evidence="8">
    <location>
        <begin position="195"/>
        <end position="217"/>
    </location>
</feature>
<reference evidence="10" key="1">
    <citation type="submission" date="2016-08" db="EMBL/GenBank/DDBJ databases">
        <title>Complete Genome Seqeunce of Paenibacillus sp. nov. IHBB 9852 from high altitute lake of Indian trans-Himalayas.</title>
        <authorList>
            <person name="Kiran S."/>
            <person name="Swarnkar M.K."/>
            <person name="Rana A."/>
            <person name="Tewari R."/>
            <person name="Gulati A."/>
        </authorList>
    </citation>
    <scope>NUCLEOTIDE SEQUENCE [LARGE SCALE GENOMIC DNA]</scope>
    <source>
        <strain evidence="10">IHBB 9852</strain>
    </source>
</reference>
<feature type="transmembrane region" description="Helical" evidence="8">
    <location>
        <begin position="250"/>
        <end position="273"/>
    </location>
</feature>
<dbReference type="Gene3D" id="1.10.3720.10">
    <property type="entry name" value="MetI-like"/>
    <property type="match status" value="2"/>
</dbReference>
<dbReference type="InterPro" id="IPR035906">
    <property type="entry name" value="MetI-like_sf"/>
</dbReference>
<name>A0A1B2DYK1_9BACL</name>
<evidence type="ECO:0000256" key="7">
    <source>
        <dbReference type="ARBA" id="ARBA00023136"/>
    </source>
</evidence>
<feature type="transmembrane region" description="Helical" evidence="8">
    <location>
        <begin position="519"/>
        <end position="541"/>
    </location>
</feature>
<evidence type="ECO:0000256" key="3">
    <source>
        <dbReference type="ARBA" id="ARBA00022475"/>
    </source>
</evidence>
<organism evidence="10">
    <name type="scientific">Paenibacillus ihbetae</name>
    <dbReference type="NCBI Taxonomy" id="1870820"/>
    <lineage>
        <taxon>Bacteria</taxon>
        <taxon>Bacillati</taxon>
        <taxon>Bacillota</taxon>
        <taxon>Bacilli</taxon>
        <taxon>Bacillales</taxon>
        <taxon>Paenibacillaceae</taxon>
        <taxon>Paenibacillus</taxon>
    </lineage>
</organism>
<evidence type="ECO:0000256" key="4">
    <source>
        <dbReference type="ARBA" id="ARBA00022519"/>
    </source>
</evidence>
<feature type="transmembrane region" description="Helical" evidence="8">
    <location>
        <begin position="144"/>
        <end position="166"/>
    </location>
</feature>
<feature type="transmembrane region" description="Helical" evidence="8">
    <location>
        <begin position="102"/>
        <end position="124"/>
    </location>
</feature>
<evidence type="ECO:0000256" key="6">
    <source>
        <dbReference type="ARBA" id="ARBA00022989"/>
    </source>
</evidence>
<feature type="transmembrane region" description="Helical" evidence="8">
    <location>
        <begin position="354"/>
        <end position="376"/>
    </location>
</feature>
<dbReference type="RefSeq" id="WP_099477395.1">
    <property type="nucleotide sequence ID" value="NZ_CP016809.1"/>
</dbReference>
<feature type="domain" description="ABC transmembrane type-1" evidence="9">
    <location>
        <begin position="350"/>
        <end position="540"/>
    </location>
</feature>
<proteinExistence type="inferred from homology"/>
<comment type="similarity">
    <text evidence="8">Belongs to the binding-protein-dependent transport system permease family.</text>
</comment>
<feature type="transmembrane region" description="Helical" evidence="8">
    <location>
        <begin position="70"/>
        <end position="90"/>
    </location>
</feature>
<sequence length="551" mass="60163">MRETRKRFDVWTNISLLIFVFYILFLALPLFTMLFKSVYNGATGDFSLAYFTKFFSKPYYLNALFNSVKVTVSVTLLAAIIATPLAYIMATVKIKGSSAIRVLILISSMSAPFIGAYSWILLLGRSGVITKFVSSTFGIQMPDIYGFTGILVVLTLQMVPLIFMYVSGALKNMDQSLMEAAESMGYKGLSKMRKVLLPLITPTLLAGGLLVFMRALADFGTPMLIGEGYKTVPVLIFNEFISEVGGDDGFAAAISVIVVLFATTIFLLQKFVANRKSFTMSALHPIEAKKKKGIGNIAAHAVIYLYTLIALLPQLYVIYTSFLKSNGRVFVKGFSLQSYQDAFSNIGGVILNTFFLAIVSLIVIILLAILIAYVTVRRKNALTNTLDIFTMFPYIVPGSILGIALLITFNNKPLALSGTAVIMIISFVIRRLPYTIRSSAAILHQINDGIEEAAISLGASQMKTFFKITLPMMLAGVVSGAILSWITIITELSTSIILYTGKTKTVTVAIYTEVVRGNYGVAAALSTILTVITVVSLLVFLKLSGQKEVSM</sequence>
<feature type="domain" description="ABC transmembrane type-1" evidence="9">
    <location>
        <begin position="64"/>
        <end position="269"/>
    </location>
</feature>
<feature type="transmembrane region" description="Helical" evidence="8">
    <location>
        <begin position="413"/>
        <end position="429"/>
    </location>
</feature>
<evidence type="ECO:0000256" key="8">
    <source>
        <dbReference type="RuleBase" id="RU363032"/>
    </source>
</evidence>
<dbReference type="KEGG" id="pib:BBD41_09305"/>
<dbReference type="CDD" id="cd06261">
    <property type="entry name" value="TM_PBP2"/>
    <property type="match status" value="2"/>
</dbReference>
<feature type="transmembrane region" description="Helical" evidence="8">
    <location>
        <begin position="12"/>
        <end position="35"/>
    </location>
</feature>
<dbReference type="SUPFAM" id="SSF161098">
    <property type="entry name" value="MetI-like"/>
    <property type="match status" value="2"/>
</dbReference>
<keyword evidence="2 8" id="KW-0813">Transport</keyword>
<dbReference type="GO" id="GO:0005886">
    <property type="term" value="C:plasma membrane"/>
    <property type="evidence" value="ECO:0007669"/>
    <property type="project" value="UniProtKB-SubCell"/>
</dbReference>
<dbReference type="Pfam" id="PF00528">
    <property type="entry name" value="BPD_transp_1"/>
    <property type="match status" value="2"/>
</dbReference>
<feature type="transmembrane region" description="Helical" evidence="8">
    <location>
        <begin position="388"/>
        <end position="407"/>
    </location>
</feature>
<evidence type="ECO:0000259" key="9">
    <source>
        <dbReference type="PROSITE" id="PS50928"/>
    </source>
</evidence>
<evidence type="ECO:0000313" key="10">
    <source>
        <dbReference type="EMBL" id="ANY72771.1"/>
    </source>
</evidence>
<evidence type="ECO:0000256" key="5">
    <source>
        <dbReference type="ARBA" id="ARBA00022692"/>
    </source>
</evidence>
<evidence type="ECO:0000256" key="2">
    <source>
        <dbReference type="ARBA" id="ARBA00022448"/>
    </source>
</evidence>
<comment type="subcellular location">
    <subcellularLocation>
        <location evidence="1">Cell inner membrane</location>
        <topology evidence="1">Multi-pass membrane protein</topology>
    </subcellularLocation>
    <subcellularLocation>
        <location evidence="8">Cell membrane</location>
        <topology evidence="8">Multi-pass membrane protein</topology>
    </subcellularLocation>
</comment>